<protein>
    <recommendedName>
        <fullName evidence="1">Asparagine synthetase domain-containing protein</fullName>
    </recommendedName>
</protein>
<evidence type="ECO:0000313" key="2">
    <source>
        <dbReference type="EMBL" id="OIK04510.1"/>
    </source>
</evidence>
<comment type="caution">
    <text evidence="2">The sequence shown here is derived from an EMBL/GenBank/DDBJ whole genome shotgun (WGS) entry which is preliminary data.</text>
</comment>
<dbReference type="AlphaFoldDB" id="A0A1S2QEF9"/>
<evidence type="ECO:0000313" key="3">
    <source>
        <dbReference type="Proteomes" id="UP000179642"/>
    </source>
</evidence>
<dbReference type="RefSeq" id="WP_071381760.1">
    <property type="nucleotide sequence ID" value="NZ_MLYO01000027.1"/>
</dbReference>
<dbReference type="Pfam" id="PF00733">
    <property type="entry name" value="Asn_synthase"/>
    <property type="match status" value="1"/>
</dbReference>
<dbReference type="InterPro" id="IPR014729">
    <property type="entry name" value="Rossmann-like_a/b/a_fold"/>
</dbReference>
<evidence type="ECO:0000259" key="1">
    <source>
        <dbReference type="Pfam" id="PF00733"/>
    </source>
</evidence>
<dbReference type="GO" id="GO:0004066">
    <property type="term" value="F:asparagine synthase (glutamine-hydrolyzing) activity"/>
    <property type="evidence" value="ECO:0007669"/>
    <property type="project" value="InterPro"/>
</dbReference>
<dbReference type="Proteomes" id="UP000179642">
    <property type="component" value="Unassembled WGS sequence"/>
</dbReference>
<dbReference type="SUPFAM" id="SSF52402">
    <property type="entry name" value="Adenine nucleotide alpha hydrolases-like"/>
    <property type="match status" value="1"/>
</dbReference>
<sequence length="309" mass="32548">MGAPPARWFVVLPDRDLAPGLLDGLRDTARPAVVRVVPHASGRPWLVGCWPDEELTACAIGDVRLAVAGTCSLEPAELTARARQISDTAHIEPVLSGAHGCFHVLASVAGHTYVRGSFSGQRRLYRAEAGGVTVCADQARVLARLTAAELDTAQLALRLTGDTVPHPLAWGALWRGVDAVLPGTALELAPGGEVRTRRWWRPPAAELPLGEAAAGLRAALERAVALRVRPDEVVGADLSGGMDSTSLCTAWCPRPSCAAPPRTTSGTNGRTACAATGALSQPGPRTPAWWPPDWPMRTHCAEPCSRPSC</sequence>
<name>A0A1S2QEF9_9ACTN</name>
<accession>A0A1S2QEF9</accession>
<proteinExistence type="predicted"/>
<feature type="domain" description="Asparagine synthetase" evidence="1">
    <location>
        <begin position="216"/>
        <end position="248"/>
    </location>
</feature>
<keyword evidence="3" id="KW-1185">Reference proteome</keyword>
<dbReference type="InterPro" id="IPR001962">
    <property type="entry name" value="Asn_synthase"/>
</dbReference>
<organism evidence="2 3">
    <name type="scientific">Streptomyces monashensis</name>
    <dbReference type="NCBI Taxonomy" id="1678012"/>
    <lineage>
        <taxon>Bacteria</taxon>
        <taxon>Bacillati</taxon>
        <taxon>Actinomycetota</taxon>
        <taxon>Actinomycetes</taxon>
        <taxon>Kitasatosporales</taxon>
        <taxon>Streptomycetaceae</taxon>
        <taxon>Streptomyces</taxon>
    </lineage>
</organism>
<dbReference type="Gene3D" id="3.40.50.620">
    <property type="entry name" value="HUPs"/>
    <property type="match status" value="1"/>
</dbReference>
<gene>
    <name evidence="2" type="ORF">BIV23_17300</name>
</gene>
<dbReference type="GO" id="GO:0006529">
    <property type="term" value="P:asparagine biosynthetic process"/>
    <property type="evidence" value="ECO:0007669"/>
    <property type="project" value="InterPro"/>
</dbReference>
<reference evidence="2 3" key="1">
    <citation type="submission" date="2016-10" db="EMBL/GenBank/DDBJ databases">
        <title>Genome sequence of Streptomyces sp. MUSC 1.</title>
        <authorList>
            <person name="Lee L.-H."/>
            <person name="Ser H.-L."/>
            <person name="Law J.W.-F."/>
        </authorList>
    </citation>
    <scope>NUCLEOTIDE SEQUENCE [LARGE SCALE GENOMIC DNA]</scope>
    <source>
        <strain evidence="2 3">MUSC 1</strain>
    </source>
</reference>
<dbReference type="EMBL" id="MLYO01000027">
    <property type="protein sequence ID" value="OIK04510.1"/>
    <property type="molecule type" value="Genomic_DNA"/>
</dbReference>